<dbReference type="InterPro" id="IPR022973">
    <property type="entry name" value="Ribosomal_uL10_bac"/>
</dbReference>
<dbReference type="PANTHER" id="PTHR11560">
    <property type="entry name" value="39S RIBOSOMAL PROTEIN L10, MITOCHONDRIAL"/>
    <property type="match status" value="1"/>
</dbReference>
<dbReference type="Proteomes" id="UP000177629">
    <property type="component" value="Unassembled WGS sequence"/>
</dbReference>
<dbReference type="GO" id="GO:1990904">
    <property type="term" value="C:ribonucleoprotein complex"/>
    <property type="evidence" value="ECO:0007669"/>
    <property type="project" value="UniProtKB-KW"/>
</dbReference>
<comment type="subunit">
    <text evidence="5">Part of the ribosomal stalk of the 50S ribosomal subunit. The N-terminus interacts with L11 and the large rRNA to form the base of the stalk. The C-terminus forms an elongated spine to which L12 dimers bind in a sequential fashion forming a multimeric L10(L12)X complex.</text>
</comment>
<keyword evidence="5" id="KW-0694">RNA-binding</keyword>
<dbReference type="InterPro" id="IPR047865">
    <property type="entry name" value="Ribosomal_uL10_bac_type"/>
</dbReference>
<dbReference type="HAMAP" id="MF_00362">
    <property type="entry name" value="Ribosomal_uL10"/>
    <property type="match status" value="1"/>
</dbReference>
<comment type="function">
    <text evidence="5">Forms part of the ribosomal stalk, playing a central role in the interaction of the ribosome with GTP-bound translation factors.</text>
</comment>
<dbReference type="NCBIfam" id="NF000955">
    <property type="entry name" value="PRK00099.1-1"/>
    <property type="match status" value="1"/>
</dbReference>
<reference evidence="6 7" key="1">
    <citation type="journal article" date="2016" name="Nat. Commun.">
        <title>Thousands of microbial genomes shed light on interconnected biogeochemical processes in an aquifer system.</title>
        <authorList>
            <person name="Anantharaman K."/>
            <person name="Brown C.T."/>
            <person name="Hug L.A."/>
            <person name="Sharon I."/>
            <person name="Castelle C.J."/>
            <person name="Probst A.J."/>
            <person name="Thomas B.C."/>
            <person name="Singh A."/>
            <person name="Wilkins M.J."/>
            <person name="Karaoz U."/>
            <person name="Brodie E.L."/>
            <person name="Williams K.H."/>
            <person name="Hubbard S.S."/>
            <person name="Banfield J.F."/>
        </authorList>
    </citation>
    <scope>NUCLEOTIDE SEQUENCE [LARGE SCALE GENOMIC DNA]</scope>
</reference>
<proteinExistence type="inferred from homology"/>
<organism evidence="6 7">
    <name type="scientific">Candidatus Terrybacteria bacterium RIFCSPHIGHO2_01_FULL_48_17</name>
    <dbReference type="NCBI Taxonomy" id="1802362"/>
    <lineage>
        <taxon>Bacteria</taxon>
        <taxon>Candidatus Terryibacteriota</taxon>
    </lineage>
</organism>
<evidence type="ECO:0000256" key="2">
    <source>
        <dbReference type="ARBA" id="ARBA00022980"/>
    </source>
</evidence>
<dbReference type="Pfam" id="PF00466">
    <property type="entry name" value="Ribosomal_L10"/>
    <property type="match status" value="1"/>
</dbReference>
<dbReference type="GO" id="GO:0005840">
    <property type="term" value="C:ribosome"/>
    <property type="evidence" value="ECO:0007669"/>
    <property type="project" value="UniProtKB-KW"/>
</dbReference>
<dbReference type="GO" id="GO:0006412">
    <property type="term" value="P:translation"/>
    <property type="evidence" value="ECO:0007669"/>
    <property type="project" value="UniProtKB-UniRule"/>
</dbReference>
<comment type="similarity">
    <text evidence="1 5">Belongs to the universal ribosomal protein uL10 family.</text>
</comment>
<comment type="caution">
    <text evidence="6">The sequence shown here is derived from an EMBL/GenBank/DDBJ whole genome shotgun (WGS) entry which is preliminary data.</text>
</comment>
<evidence type="ECO:0000313" key="7">
    <source>
        <dbReference type="Proteomes" id="UP000177629"/>
    </source>
</evidence>
<dbReference type="AlphaFoldDB" id="A0A1G2PM98"/>
<dbReference type="EMBL" id="MHSS01000003">
    <property type="protein sequence ID" value="OHA48761.1"/>
    <property type="molecule type" value="Genomic_DNA"/>
</dbReference>
<dbReference type="GO" id="GO:0070180">
    <property type="term" value="F:large ribosomal subunit rRNA binding"/>
    <property type="evidence" value="ECO:0007669"/>
    <property type="project" value="UniProtKB-UniRule"/>
</dbReference>
<protein>
    <recommendedName>
        <fullName evidence="4 5">Large ribosomal subunit protein uL10</fullName>
    </recommendedName>
</protein>
<dbReference type="SUPFAM" id="SSF160369">
    <property type="entry name" value="Ribosomal protein L10-like"/>
    <property type="match status" value="1"/>
</dbReference>
<dbReference type="InterPro" id="IPR043141">
    <property type="entry name" value="Ribosomal_uL10-like_sf"/>
</dbReference>
<dbReference type="Gene3D" id="6.10.250.290">
    <property type="match status" value="1"/>
</dbReference>
<sequence>MLTRAQKEGLVSNLADSFSKNPNIFLVNYTGVDTLGMNALRKVLKPLAQFRVVKKTLFARALRASQLSKDPVQSNAQIAIAFGFSDPVAAAKALSEFAKAHETFNILGGIVDREPLEAADIVRLALLPPREVLLGQLVGVLAGPIRNFVSVISGPQRGLVTILSKRSTT</sequence>
<dbReference type="STRING" id="1802362.A2806_02905"/>
<evidence type="ECO:0000256" key="5">
    <source>
        <dbReference type="HAMAP-Rule" id="MF_00362"/>
    </source>
</evidence>
<dbReference type="InterPro" id="IPR001790">
    <property type="entry name" value="Ribosomal_uL10"/>
</dbReference>
<evidence type="ECO:0000256" key="4">
    <source>
        <dbReference type="ARBA" id="ARBA00035202"/>
    </source>
</evidence>
<dbReference type="CDD" id="cd05797">
    <property type="entry name" value="Ribosomal_L10"/>
    <property type="match status" value="1"/>
</dbReference>
<name>A0A1G2PM98_9BACT</name>
<evidence type="ECO:0000313" key="6">
    <source>
        <dbReference type="EMBL" id="OHA48761.1"/>
    </source>
</evidence>
<evidence type="ECO:0000256" key="3">
    <source>
        <dbReference type="ARBA" id="ARBA00023274"/>
    </source>
</evidence>
<gene>
    <name evidence="5" type="primary">rplJ</name>
    <name evidence="6" type="ORF">A2806_02905</name>
</gene>
<accession>A0A1G2PM98</accession>
<dbReference type="Gene3D" id="3.30.70.1730">
    <property type="match status" value="1"/>
</dbReference>
<keyword evidence="5" id="KW-0699">rRNA-binding</keyword>
<keyword evidence="3 5" id="KW-0687">Ribonucleoprotein</keyword>
<evidence type="ECO:0000256" key="1">
    <source>
        <dbReference type="ARBA" id="ARBA00008889"/>
    </source>
</evidence>
<keyword evidence="2 5" id="KW-0689">Ribosomal protein</keyword>